<dbReference type="InterPro" id="IPR011711">
    <property type="entry name" value="GntR_C"/>
</dbReference>
<dbReference type="PRINTS" id="PR00035">
    <property type="entry name" value="HTHGNTR"/>
</dbReference>
<evidence type="ECO:0000256" key="2">
    <source>
        <dbReference type="ARBA" id="ARBA00023125"/>
    </source>
</evidence>
<dbReference type="Gene3D" id="1.10.10.10">
    <property type="entry name" value="Winged helix-like DNA-binding domain superfamily/Winged helix DNA-binding domain"/>
    <property type="match status" value="1"/>
</dbReference>
<dbReference type="SMART" id="SM00345">
    <property type="entry name" value="HTH_GNTR"/>
    <property type="match status" value="1"/>
</dbReference>
<dbReference type="GO" id="GO:0003677">
    <property type="term" value="F:DNA binding"/>
    <property type="evidence" value="ECO:0007669"/>
    <property type="project" value="UniProtKB-KW"/>
</dbReference>
<sequence>MIRAFAHGPASIPYPTGRHNLLSGPACPRGTAVPLSDMKMSDKFERNPEQHDRAMNEAFPVYIERVMLRAIMARRLVPGTCLSEGRLAFAFGASRATVREALVRLQGRGLVHVVAKRGWFIPEQGCDEIRATCEARRIIQTGILTLTVPLSARDAASVRHHLARQHAALEDGDIIHTCFLLADFHVCLTRLIHNPAMTESMRSLMARSCLARATPTFHTARAVHAAHTAIMEAMGDGDMPRARALLLERIEASAVPPPHDSPHPPDLRAALAPVLYRIEREKALSSPAPISHRQSETQA</sequence>
<dbReference type="OrthoDB" id="9812290at2"/>
<dbReference type="InterPro" id="IPR008920">
    <property type="entry name" value="TF_FadR/GntR_C"/>
</dbReference>
<keyword evidence="2" id="KW-0238">DNA-binding</keyword>
<gene>
    <name evidence="5" type="ORF">CFR72_00055</name>
</gene>
<protein>
    <submittedName>
        <fullName evidence="5">GntR family transcriptional regulator</fullName>
    </submittedName>
</protein>
<keyword evidence="1" id="KW-0805">Transcription regulation</keyword>
<dbReference type="EMBL" id="NKUF01000001">
    <property type="protein sequence ID" value="PYD64598.1"/>
    <property type="molecule type" value="Genomic_DNA"/>
</dbReference>
<dbReference type="InterPro" id="IPR000524">
    <property type="entry name" value="Tscrpt_reg_HTH_GntR"/>
</dbReference>
<dbReference type="PROSITE" id="PS50949">
    <property type="entry name" value="HTH_GNTR"/>
    <property type="match status" value="1"/>
</dbReference>
<organism evidence="5 6">
    <name type="scientific">Gluconacetobacter entanii</name>
    <dbReference type="NCBI Taxonomy" id="108528"/>
    <lineage>
        <taxon>Bacteria</taxon>
        <taxon>Pseudomonadati</taxon>
        <taxon>Pseudomonadota</taxon>
        <taxon>Alphaproteobacteria</taxon>
        <taxon>Acetobacterales</taxon>
        <taxon>Acetobacteraceae</taxon>
        <taxon>Gluconacetobacter</taxon>
    </lineage>
</organism>
<dbReference type="Gene3D" id="1.20.120.530">
    <property type="entry name" value="GntR ligand-binding domain-like"/>
    <property type="match status" value="1"/>
</dbReference>
<comment type="caution">
    <text evidence="5">The sequence shown here is derived from an EMBL/GenBank/DDBJ whole genome shotgun (WGS) entry which is preliminary data.</text>
</comment>
<dbReference type="PANTHER" id="PTHR43537:SF53">
    <property type="entry name" value="HTH-TYPE TRANSCRIPTIONAL REPRESSOR NANR"/>
    <property type="match status" value="1"/>
</dbReference>
<dbReference type="Pfam" id="PF07729">
    <property type="entry name" value="FCD"/>
    <property type="match status" value="1"/>
</dbReference>
<evidence type="ECO:0000256" key="3">
    <source>
        <dbReference type="ARBA" id="ARBA00023163"/>
    </source>
</evidence>
<dbReference type="InterPro" id="IPR036388">
    <property type="entry name" value="WH-like_DNA-bd_sf"/>
</dbReference>
<dbReference type="SUPFAM" id="SSF46785">
    <property type="entry name" value="Winged helix' DNA-binding domain"/>
    <property type="match status" value="1"/>
</dbReference>
<accession>A0A318PZJ9</accession>
<name>A0A318PZJ9_9PROT</name>
<keyword evidence="3" id="KW-0804">Transcription</keyword>
<dbReference type="Pfam" id="PF00392">
    <property type="entry name" value="GntR"/>
    <property type="match status" value="1"/>
</dbReference>
<dbReference type="SUPFAM" id="SSF48008">
    <property type="entry name" value="GntR ligand-binding domain-like"/>
    <property type="match status" value="1"/>
</dbReference>
<dbReference type="AlphaFoldDB" id="A0A318PZJ9"/>
<feature type="domain" description="HTH gntR-type" evidence="4">
    <location>
        <begin position="57"/>
        <end position="124"/>
    </location>
</feature>
<evidence type="ECO:0000313" key="5">
    <source>
        <dbReference type="EMBL" id="PYD64598.1"/>
    </source>
</evidence>
<evidence type="ECO:0000313" key="6">
    <source>
        <dbReference type="Proteomes" id="UP000248301"/>
    </source>
</evidence>
<dbReference type="Proteomes" id="UP000248301">
    <property type="component" value="Unassembled WGS sequence"/>
</dbReference>
<proteinExistence type="predicted"/>
<reference evidence="5 6" key="1">
    <citation type="submission" date="2017-07" db="EMBL/GenBank/DDBJ databases">
        <title>A draft genome sequence of Gluconacetobacter entanii LTH 4560.</title>
        <authorList>
            <person name="Skraban J."/>
            <person name="Cleenwerck I."/>
            <person name="Vandamme P."/>
            <person name="Trcek J."/>
        </authorList>
    </citation>
    <scope>NUCLEOTIDE SEQUENCE [LARGE SCALE GENOMIC DNA]</scope>
    <source>
        <strain evidence="5 6">LTH 4560</strain>
    </source>
</reference>
<evidence type="ECO:0000256" key="1">
    <source>
        <dbReference type="ARBA" id="ARBA00023015"/>
    </source>
</evidence>
<dbReference type="InterPro" id="IPR036390">
    <property type="entry name" value="WH_DNA-bd_sf"/>
</dbReference>
<dbReference type="PANTHER" id="PTHR43537">
    <property type="entry name" value="TRANSCRIPTIONAL REGULATOR, GNTR FAMILY"/>
    <property type="match status" value="1"/>
</dbReference>
<evidence type="ECO:0000259" key="4">
    <source>
        <dbReference type="PROSITE" id="PS50949"/>
    </source>
</evidence>
<dbReference type="GO" id="GO:0003700">
    <property type="term" value="F:DNA-binding transcription factor activity"/>
    <property type="evidence" value="ECO:0007669"/>
    <property type="project" value="InterPro"/>
</dbReference>